<dbReference type="RefSeq" id="WP_305106646.1">
    <property type="nucleotide sequence ID" value="NZ_JAUTWS010000034.1"/>
</dbReference>
<evidence type="ECO:0000259" key="5">
    <source>
        <dbReference type="PROSITE" id="PS50043"/>
    </source>
</evidence>
<dbReference type="SUPFAM" id="SSF52172">
    <property type="entry name" value="CheY-like"/>
    <property type="match status" value="1"/>
</dbReference>
<dbReference type="Gene3D" id="1.10.10.10">
    <property type="entry name" value="Winged helix-like DNA-binding domain superfamily/Winged helix DNA-binding domain"/>
    <property type="match status" value="1"/>
</dbReference>
<dbReference type="PROSITE" id="PS00622">
    <property type="entry name" value="HTH_LUXR_1"/>
    <property type="match status" value="1"/>
</dbReference>
<sequence>MTGLPDLVVVVDDDAELRASIEFLLSTAGRRCLGHASAEALLAAGLPPGTACVVADVRLGEGIDGVALVEALHRRGEPVPVVVITGHGDVPLAVRAMRAGAVDFIEKPFAAERLLAAIVEAASRQAPADPAAAEAGARVAGLTPRERQVLQRLVAGEPNKLVAHGLGISPRTVETYRASIMQKLGCRAFAEAVRVALAAGLGP</sequence>
<dbReference type="PROSITE" id="PS50043">
    <property type="entry name" value="HTH_LUXR_2"/>
    <property type="match status" value="1"/>
</dbReference>
<dbReference type="SMART" id="SM00421">
    <property type="entry name" value="HTH_LUXR"/>
    <property type="match status" value="1"/>
</dbReference>
<keyword evidence="2" id="KW-0238">DNA-binding</keyword>
<dbReference type="PROSITE" id="PS50110">
    <property type="entry name" value="RESPONSE_REGULATORY"/>
    <property type="match status" value="1"/>
</dbReference>
<evidence type="ECO:0000256" key="2">
    <source>
        <dbReference type="ARBA" id="ARBA00023125"/>
    </source>
</evidence>
<keyword evidence="3" id="KW-0804">Transcription</keyword>
<evidence type="ECO:0000256" key="3">
    <source>
        <dbReference type="ARBA" id="ARBA00023163"/>
    </source>
</evidence>
<evidence type="ECO:0000256" key="1">
    <source>
        <dbReference type="ARBA" id="ARBA00023015"/>
    </source>
</evidence>
<organism evidence="7 8">
    <name type="scientific">Paracraurococcus lichenis</name>
    <dbReference type="NCBI Taxonomy" id="3064888"/>
    <lineage>
        <taxon>Bacteria</taxon>
        <taxon>Pseudomonadati</taxon>
        <taxon>Pseudomonadota</taxon>
        <taxon>Alphaproteobacteria</taxon>
        <taxon>Acetobacterales</taxon>
        <taxon>Roseomonadaceae</taxon>
        <taxon>Paracraurococcus</taxon>
    </lineage>
</organism>
<dbReference type="Proteomes" id="UP001243009">
    <property type="component" value="Unassembled WGS sequence"/>
</dbReference>
<dbReference type="InterPro" id="IPR016032">
    <property type="entry name" value="Sig_transdc_resp-reg_C-effctor"/>
</dbReference>
<dbReference type="InterPro" id="IPR036388">
    <property type="entry name" value="WH-like_DNA-bd_sf"/>
</dbReference>
<reference evidence="7 8" key="1">
    <citation type="submission" date="2023-08" db="EMBL/GenBank/DDBJ databases">
        <title>The draft genome sequence of Paracraurococcus sp. LOR1-02.</title>
        <authorList>
            <person name="Kingkaew E."/>
            <person name="Tanasupawat S."/>
        </authorList>
    </citation>
    <scope>NUCLEOTIDE SEQUENCE [LARGE SCALE GENOMIC DNA]</scope>
    <source>
        <strain evidence="7 8">LOR1-02</strain>
    </source>
</reference>
<evidence type="ECO:0000259" key="6">
    <source>
        <dbReference type="PROSITE" id="PS50110"/>
    </source>
</evidence>
<dbReference type="Pfam" id="PF00072">
    <property type="entry name" value="Response_reg"/>
    <property type="match status" value="1"/>
</dbReference>
<dbReference type="InterPro" id="IPR001789">
    <property type="entry name" value="Sig_transdc_resp-reg_receiver"/>
</dbReference>
<proteinExistence type="predicted"/>
<keyword evidence="8" id="KW-1185">Reference proteome</keyword>
<gene>
    <name evidence="7" type="ORF">Q7A36_25825</name>
</gene>
<dbReference type="PRINTS" id="PR00038">
    <property type="entry name" value="HTHLUXR"/>
</dbReference>
<accession>A0ABT9E6J2</accession>
<dbReference type="SUPFAM" id="SSF46894">
    <property type="entry name" value="C-terminal effector domain of the bipartite response regulators"/>
    <property type="match status" value="1"/>
</dbReference>
<dbReference type="PANTHER" id="PTHR44688:SF16">
    <property type="entry name" value="DNA-BINDING TRANSCRIPTIONAL ACTIVATOR DEVR_DOSR"/>
    <property type="match status" value="1"/>
</dbReference>
<protein>
    <submittedName>
        <fullName evidence="7">Response regulator</fullName>
    </submittedName>
</protein>
<feature type="domain" description="Response regulatory" evidence="6">
    <location>
        <begin position="7"/>
        <end position="122"/>
    </location>
</feature>
<keyword evidence="4" id="KW-0597">Phosphoprotein</keyword>
<feature type="domain" description="HTH luxR-type" evidence="5">
    <location>
        <begin position="135"/>
        <end position="200"/>
    </location>
</feature>
<feature type="modified residue" description="4-aspartylphosphate" evidence="4">
    <location>
        <position position="56"/>
    </location>
</feature>
<evidence type="ECO:0000256" key="4">
    <source>
        <dbReference type="PROSITE-ProRule" id="PRU00169"/>
    </source>
</evidence>
<dbReference type="CDD" id="cd06170">
    <property type="entry name" value="LuxR_C_like"/>
    <property type="match status" value="1"/>
</dbReference>
<evidence type="ECO:0000313" key="8">
    <source>
        <dbReference type="Proteomes" id="UP001243009"/>
    </source>
</evidence>
<dbReference type="EMBL" id="JAUTWS010000034">
    <property type="protein sequence ID" value="MDO9711793.1"/>
    <property type="molecule type" value="Genomic_DNA"/>
</dbReference>
<keyword evidence="1" id="KW-0805">Transcription regulation</keyword>
<dbReference type="InterPro" id="IPR011006">
    <property type="entry name" value="CheY-like_superfamily"/>
</dbReference>
<dbReference type="PANTHER" id="PTHR44688">
    <property type="entry name" value="DNA-BINDING TRANSCRIPTIONAL ACTIVATOR DEVR_DOSR"/>
    <property type="match status" value="1"/>
</dbReference>
<dbReference type="SMART" id="SM00448">
    <property type="entry name" value="REC"/>
    <property type="match status" value="1"/>
</dbReference>
<name>A0ABT9E6J2_9PROT</name>
<evidence type="ECO:0000313" key="7">
    <source>
        <dbReference type="EMBL" id="MDO9711793.1"/>
    </source>
</evidence>
<dbReference type="InterPro" id="IPR000792">
    <property type="entry name" value="Tscrpt_reg_LuxR_C"/>
</dbReference>
<dbReference type="Gene3D" id="3.40.50.2300">
    <property type="match status" value="1"/>
</dbReference>
<dbReference type="Pfam" id="PF00196">
    <property type="entry name" value="GerE"/>
    <property type="match status" value="1"/>
</dbReference>
<comment type="caution">
    <text evidence="7">The sequence shown here is derived from an EMBL/GenBank/DDBJ whole genome shotgun (WGS) entry which is preliminary data.</text>
</comment>